<dbReference type="Proteomes" id="UP000246352">
    <property type="component" value="Unassembled WGS sequence"/>
</dbReference>
<dbReference type="EMBL" id="QGTR01000002">
    <property type="protein sequence ID" value="PWW01718.1"/>
    <property type="molecule type" value="Genomic_DNA"/>
</dbReference>
<evidence type="ECO:0000313" key="2">
    <source>
        <dbReference type="EMBL" id="PWW01718.1"/>
    </source>
</evidence>
<proteinExistence type="predicted"/>
<gene>
    <name evidence="2" type="ORF">DFR52_102382</name>
</gene>
<organism evidence="2 3">
    <name type="scientific">Hoeflea marina</name>
    <dbReference type="NCBI Taxonomy" id="274592"/>
    <lineage>
        <taxon>Bacteria</taxon>
        <taxon>Pseudomonadati</taxon>
        <taxon>Pseudomonadota</taxon>
        <taxon>Alphaproteobacteria</taxon>
        <taxon>Hyphomicrobiales</taxon>
        <taxon>Rhizobiaceae</taxon>
        <taxon>Hoeflea</taxon>
    </lineage>
</organism>
<evidence type="ECO:0000313" key="3">
    <source>
        <dbReference type="Proteomes" id="UP000246352"/>
    </source>
</evidence>
<evidence type="ECO:0000256" key="1">
    <source>
        <dbReference type="SAM" id="MobiDB-lite"/>
    </source>
</evidence>
<dbReference type="AlphaFoldDB" id="A0A317PP15"/>
<feature type="compositionally biased region" description="Polar residues" evidence="1">
    <location>
        <begin position="17"/>
        <end position="33"/>
    </location>
</feature>
<reference evidence="2 3" key="1">
    <citation type="submission" date="2018-05" db="EMBL/GenBank/DDBJ databases">
        <title>Genomic Encyclopedia of Type Strains, Phase IV (KMG-IV): sequencing the most valuable type-strain genomes for metagenomic binning, comparative biology and taxonomic classification.</title>
        <authorList>
            <person name="Goeker M."/>
        </authorList>
    </citation>
    <scope>NUCLEOTIDE SEQUENCE [LARGE SCALE GENOMIC DNA]</scope>
    <source>
        <strain evidence="2 3">DSM 16791</strain>
    </source>
</reference>
<feature type="region of interest" description="Disordered" evidence="1">
    <location>
        <begin position="1"/>
        <end position="33"/>
    </location>
</feature>
<keyword evidence="3" id="KW-1185">Reference proteome</keyword>
<sequence length="33" mass="3657">MPRKPYLKPSLTKHSLKLQTVTAATPPSQIKPV</sequence>
<name>A0A317PP15_9HYPH</name>
<protein>
    <submittedName>
        <fullName evidence="2">Uncharacterized protein</fullName>
    </submittedName>
</protein>
<accession>A0A317PP15</accession>
<comment type="caution">
    <text evidence="2">The sequence shown here is derived from an EMBL/GenBank/DDBJ whole genome shotgun (WGS) entry which is preliminary data.</text>
</comment>